<evidence type="ECO:0000313" key="1">
    <source>
        <dbReference type="EMBL" id="URW77959.1"/>
    </source>
</evidence>
<name>A0ABY4U3M1_RICCR</name>
<sequence length="334" mass="37980">MINELESKFILNGIKKYNFTFTVSVSKEPGIEGKIIFEERNYEIFTTDNSASKIVSLEEFATKLLAETDDPLAEQYKTHQPLFLNKGLALKIATSDINYVSSITNENTTLFTEKYLLSYAGDNKDKFVMLLEKRSIFGDHLIYKFGEDNLKKIATIYPAEINTELRGQLFNELAAQEQCDCFIKNEKLKPKEEKQIFKHSSKLKFASEIIQDAKIRLKTSNFKLLDAGANKRLDAYEIKIDGHNKTLKASGTIQKAEIFREIESLAQESPLLYDYIKNIINACCIAETKIFKNNINEKESIIKILEKGIDLITQSFLIDILTDLACSICSSSKA</sequence>
<evidence type="ECO:0000313" key="2">
    <source>
        <dbReference type="Proteomes" id="UP001056268"/>
    </source>
</evidence>
<dbReference type="EMBL" id="CP098324">
    <property type="protein sequence ID" value="URW77959.1"/>
    <property type="molecule type" value="Genomic_DNA"/>
</dbReference>
<reference evidence="1" key="1">
    <citation type="submission" date="2022-05" db="EMBL/GenBank/DDBJ databases">
        <title>Tracking Rickettsia raoultii infection dynamics in vivo by bioorthogonal metabolic labeling.</title>
        <authorList>
            <person name="Zhu D.-Y."/>
            <person name="Jia N."/>
            <person name="Li C."/>
            <person name="Zhang M.-Z."/>
            <person name="Liu H.-B."/>
            <person name="Cao W.-C."/>
        </authorList>
    </citation>
    <scope>NUCLEOTIDE SEQUENCE</scope>
    <source>
        <strain evidence="1">BIME</strain>
    </source>
</reference>
<evidence type="ECO:0008006" key="3">
    <source>
        <dbReference type="Google" id="ProtNLM"/>
    </source>
</evidence>
<organism evidence="1 2">
    <name type="scientific">Rickettsia conorii subsp. raoultii</name>
    <dbReference type="NCBI Taxonomy" id="369822"/>
    <lineage>
        <taxon>Bacteria</taxon>
        <taxon>Pseudomonadati</taxon>
        <taxon>Pseudomonadota</taxon>
        <taxon>Alphaproteobacteria</taxon>
        <taxon>Rickettsiales</taxon>
        <taxon>Rickettsiaceae</taxon>
        <taxon>Rickettsieae</taxon>
        <taxon>Rickettsia</taxon>
        <taxon>spotted fever group</taxon>
    </lineage>
</organism>
<protein>
    <recommendedName>
        <fullName evidence="3">DUF4868 domain-containing protein</fullName>
    </recommendedName>
</protein>
<gene>
    <name evidence="1" type="ORF">NBT09_00915</name>
</gene>
<keyword evidence="2" id="KW-1185">Reference proteome</keyword>
<dbReference type="Proteomes" id="UP001056268">
    <property type="component" value="Chromosome"/>
</dbReference>
<proteinExistence type="predicted"/>
<dbReference type="RefSeq" id="WP_235378486.1">
    <property type="nucleotide sequence ID" value="NZ_CP010969.1"/>
</dbReference>
<accession>A0ABY4U3M1</accession>